<dbReference type="Gene3D" id="3.40.50.720">
    <property type="entry name" value="NAD(P)-binding Rossmann-like Domain"/>
    <property type="match status" value="1"/>
</dbReference>
<comment type="similarity">
    <text evidence="4 19">Belongs to the homoserine dehydrogenase family.</text>
</comment>
<evidence type="ECO:0000256" key="9">
    <source>
        <dbReference type="ARBA" id="ARBA00022723"/>
    </source>
</evidence>
<dbReference type="InterPro" id="IPR036291">
    <property type="entry name" value="NAD(P)-bd_dom_sf"/>
</dbReference>
<evidence type="ECO:0000256" key="3">
    <source>
        <dbReference type="ARBA" id="ARBA00005062"/>
    </source>
</evidence>
<gene>
    <name evidence="21" type="ORF">SAMN00017405_0216</name>
</gene>
<dbReference type="FunFam" id="3.40.50.720:FF:000062">
    <property type="entry name" value="Homoserine dehydrogenase"/>
    <property type="match status" value="1"/>
</dbReference>
<dbReference type="SUPFAM" id="SSF55021">
    <property type="entry name" value="ACT-like"/>
    <property type="match status" value="1"/>
</dbReference>
<evidence type="ECO:0000256" key="1">
    <source>
        <dbReference type="ARBA" id="ARBA00001920"/>
    </source>
</evidence>
<dbReference type="RefSeq" id="WP_084054034.1">
    <property type="nucleotide sequence ID" value="NZ_FWWT01000022.1"/>
</dbReference>
<dbReference type="PIRSF" id="PIRSF000098">
    <property type="entry name" value="Homoser_dehydrog"/>
    <property type="match status" value="1"/>
</dbReference>
<evidence type="ECO:0000256" key="18">
    <source>
        <dbReference type="RuleBase" id="RU000579"/>
    </source>
</evidence>
<feature type="binding site" evidence="17">
    <location>
        <begin position="10"/>
        <end position="17"/>
    </location>
    <ligand>
        <name>NADP(+)</name>
        <dbReference type="ChEBI" id="CHEBI:58349"/>
    </ligand>
</feature>
<dbReference type="GO" id="GO:0050661">
    <property type="term" value="F:NADP binding"/>
    <property type="evidence" value="ECO:0007669"/>
    <property type="project" value="InterPro"/>
</dbReference>
<dbReference type="SUPFAM" id="SSF51735">
    <property type="entry name" value="NAD(P)-binding Rossmann-fold domains"/>
    <property type="match status" value="1"/>
</dbReference>
<dbReference type="CDD" id="cd04881">
    <property type="entry name" value="ACT_HSDH-Hom"/>
    <property type="match status" value="1"/>
</dbReference>
<keyword evidence="8 18" id="KW-0791">Threonine biosynthesis</keyword>
<evidence type="ECO:0000256" key="11">
    <source>
        <dbReference type="ARBA" id="ARBA00023002"/>
    </source>
</evidence>
<evidence type="ECO:0000313" key="22">
    <source>
        <dbReference type="Proteomes" id="UP000192731"/>
    </source>
</evidence>
<dbReference type="EMBL" id="FWWT01000022">
    <property type="protein sequence ID" value="SMB94486.1"/>
    <property type="molecule type" value="Genomic_DNA"/>
</dbReference>
<keyword evidence="7 18" id="KW-0028">Amino-acid biosynthesis</keyword>
<protein>
    <recommendedName>
        <fullName evidence="6 18">Homoserine dehydrogenase</fullName>
        <ecNumber evidence="5 18">1.1.1.3</ecNumber>
    </recommendedName>
</protein>
<evidence type="ECO:0000256" key="12">
    <source>
        <dbReference type="ARBA" id="ARBA00023027"/>
    </source>
</evidence>
<evidence type="ECO:0000256" key="14">
    <source>
        <dbReference type="ARBA" id="ARBA00023167"/>
    </source>
</evidence>
<accession>A0A1W1VMD9</accession>
<dbReference type="InterPro" id="IPR005106">
    <property type="entry name" value="Asp/hSer_DH_NAD-bd"/>
</dbReference>
<dbReference type="UniPathway" id="UPA00050">
    <property type="reaction ID" value="UER00063"/>
</dbReference>
<dbReference type="STRING" id="656914.SAMN00017405_0216"/>
<keyword evidence="14 18" id="KW-0486">Methionine biosynthesis</keyword>
<comment type="cofactor">
    <cofactor evidence="1">
        <name>a metal cation</name>
        <dbReference type="ChEBI" id="CHEBI:25213"/>
    </cofactor>
</comment>
<evidence type="ECO:0000256" key="5">
    <source>
        <dbReference type="ARBA" id="ARBA00013213"/>
    </source>
</evidence>
<reference evidence="21 22" key="1">
    <citation type="submission" date="2017-04" db="EMBL/GenBank/DDBJ databases">
        <authorList>
            <person name="Afonso C.L."/>
            <person name="Miller P.J."/>
            <person name="Scott M.A."/>
            <person name="Spackman E."/>
            <person name="Goraichik I."/>
            <person name="Dimitrov K.M."/>
            <person name="Suarez D.L."/>
            <person name="Swayne D.E."/>
        </authorList>
    </citation>
    <scope>NUCLEOTIDE SEQUENCE [LARGE SCALE GENOMIC DNA]</scope>
    <source>
        <strain evidence="21 22">DSM 11270</strain>
    </source>
</reference>
<evidence type="ECO:0000256" key="13">
    <source>
        <dbReference type="ARBA" id="ARBA00023053"/>
    </source>
</evidence>
<comment type="pathway">
    <text evidence="2 18">Amino-acid biosynthesis; L-threonine biosynthesis; L-threonine from L-aspartate: step 3/5.</text>
</comment>
<keyword evidence="12" id="KW-0520">NAD</keyword>
<evidence type="ECO:0000256" key="4">
    <source>
        <dbReference type="ARBA" id="ARBA00006753"/>
    </source>
</evidence>
<keyword evidence="22" id="KW-1185">Reference proteome</keyword>
<dbReference type="FunFam" id="3.30.360.10:FF:000005">
    <property type="entry name" value="Homoserine dehydrogenase"/>
    <property type="match status" value="1"/>
</dbReference>
<evidence type="ECO:0000256" key="8">
    <source>
        <dbReference type="ARBA" id="ARBA00022697"/>
    </source>
</evidence>
<feature type="binding site" evidence="17">
    <location>
        <position position="104"/>
    </location>
    <ligand>
        <name>NADPH</name>
        <dbReference type="ChEBI" id="CHEBI:57783"/>
    </ligand>
</feature>
<evidence type="ECO:0000256" key="6">
    <source>
        <dbReference type="ARBA" id="ARBA00013376"/>
    </source>
</evidence>
<dbReference type="GO" id="GO:0004412">
    <property type="term" value="F:homoserine dehydrogenase activity"/>
    <property type="evidence" value="ECO:0007669"/>
    <property type="project" value="UniProtKB-EC"/>
</dbReference>
<evidence type="ECO:0000256" key="10">
    <source>
        <dbReference type="ARBA" id="ARBA00022857"/>
    </source>
</evidence>
<dbReference type="InterPro" id="IPR045865">
    <property type="entry name" value="ACT-like_dom_sf"/>
</dbReference>
<dbReference type="InterPro" id="IPR001342">
    <property type="entry name" value="HDH_cat"/>
</dbReference>
<dbReference type="PANTHER" id="PTHR43331">
    <property type="entry name" value="HOMOSERINE DEHYDROGENASE"/>
    <property type="match status" value="1"/>
</dbReference>
<evidence type="ECO:0000256" key="17">
    <source>
        <dbReference type="PIRSR" id="PIRSR000098-2"/>
    </source>
</evidence>
<dbReference type="SUPFAM" id="SSF55347">
    <property type="entry name" value="Glyceraldehyde-3-phosphate dehydrogenase-like, C-terminal domain"/>
    <property type="match status" value="1"/>
</dbReference>
<dbReference type="InterPro" id="IPR019811">
    <property type="entry name" value="HDH_CS"/>
</dbReference>
<feature type="domain" description="ACT" evidence="20">
    <location>
        <begin position="349"/>
        <end position="424"/>
    </location>
</feature>
<dbReference type="GO" id="GO:0046872">
    <property type="term" value="F:metal ion binding"/>
    <property type="evidence" value="ECO:0007669"/>
    <property type="project" value="UniProtKB-KW"/>
</dbReference>
<dbReference type="Pfam" id="PF03447">
    <property type="entry name" value="NAD_binding_3"/>
    <property type="match status" value="1"/>
</dbReference>
<feature type="active site" description="Proton donor" evidence="16">
    <location>
        <position position="204"/>
    </location>
</feature>
<dbReference type="EC" id="1.1.1.3" evidence="5 18"/>
<comment type="catalytic activity">
    <reaction evidence="15">
        <text>L-homoserine + NADP(+) = L-aspartate 4-semialdehyde + NADPH + H(+)</text>
        <dbReference type="Rhea" id="RHEA:15761"/>
        <dbReference type="ChEBI" id="CHEBI:15378"/>
        <dbReference type="ChEBI" id="CHEBI:57476"/>
        <dbReference type="ChEBI" id="CHEBI:57783"/>
        <dbReference type="ChEBI" id="CHEBI:58349"/>
        <dbReference type="ChEBI" id="CHEBI:537519"/>
        <dbReference type="EC" id="1.1.1.3"/>
    </reaction>
    <physiologicalReaction direction="right-to-left" evidence="15">
        <dbReference type="Rhea" id="RHEA:15763"/>
    </physiologicalReaction>
</comment>
<proteinExistence type="inferred from homology"/>
<dbReference type="Pfam" id="PF00742">
    <property type="entry name" value="Homoserine_dh"/>
    <property type="match status" value="1"/>
</dbReference>
<keyword evidence="11 18" id="KW-0560">Oxidoreductase</keyword>
<dbReference type="Proteomes" id="UP000192731">
    <property type="component" value="Unassembled WGS sequence"/>
</dbReference>
<keyword evidence="9" id="KW-0479">Metal-binding</keyword>
<dbReference type="OrthoDB" id="9808167at2"/>
<comment type="pathway">
    <text evidence="3 18">Amino-acid biosynthesis; L-methionine biosynthesis via de novo pathway; L-homoserine from L-aspartate: step 3/3.</text>
</comment>
<dbReference type="PROSITE" id="PS01042">
    <property type="entry name" value="HOMOSER_DHGENASE"/>
    <property type="match status" value="1"/>
</dbReference>
<feature type="binding site" evidence="17">
    <location>
        <position position="189"/>
    </location>
    <ligand>
        <name>L-homoserine</name>
        <dbReference type="ChEBI" id="CHEBI:57476"/>
    </ligand>
</feature>
<dbReference type="PANTHER" id="PTHR43331:SF1">
    <property type="entry name" value="HOMOSERINE DEHYDROGENASE"/>
    <property type="match status" value="1"/>
</dbReference>
<dbReference type="UniPathway" id="UPA00051">
    <property type="reaction ID" value="UER00465"/>
</dbReference>
<evidence type="ECO:0000256" key="16">
    <source>
        <dbReference type="PIRSR" id="PIRSR000098-1"/>
    </source>
</evidence>
<dbReference type="PROSITE" id="PS51671">
    <property type="entry name" value="ACT"/>
    <property type="match status" value="1"/>
</dbReference>
<keyword evidence="13" id="KW-0915">Sodium</keyword>
<dbReference type="Pfam" id="PF01842">
    <property type="entry name" value="ACT"/>
    <property type="match status" value="1"/>
</dbReference>
<evidence type="ECO:0000256" key="19">
    <source>
        <dbReference type="RuleBase" id="RU004171"/>
    </source>
</evidence>
<evidence type="ECO:0000259" key="20">
    <source>
        <dbReference type="PROSITE" id="PS51671"/>
    </source>
</evidence>
<dbReference type="AlphaFoldDB" id="A0A1W1VMD9"/>
<organism evidence="21 22">
    <name type="scientific">Desulfonispora thiosulfatigenes DSM 11270</name>
    <dbReference type="NCBI Taxonomy" id="656914"/>
    <lineage>
        <taxon>Bacteria</taxon>
        <taxon>Bacillati</taxon>
        <taxon>Bacillota</taxon>
        <taxon>Clostridia</taxon>
        <taxon>Eubacteriales</taxon>
        <taxon>Peptococcaceae</taxon>
        <taxon>Desulfonispora</taxon>
    </lineage>
</organism>
<evidence type="ECO:0000256" key="2">
    <source>
        <dbReference type="ARBA" id="ARBA00005056"/>
    </source>
</evidence>
<dbReference type="Gene3D" id="3.30.70.260">
    <property type="match status" value="1"/>
</dbReference>
<evidence type="ECO:0000256" key="7">
    <source>
        <dbReference type="ARBA" id="ARBA00022605"/>
    </source>
</evidence>
<dbReference type="InterPro" id="IPR016204">
    <property type="entry name" value="HDH"/>
</dbReference>
<name>A0A1W1VMD9_DESTI</name>
<dbReference type="NCBIfam" id="NF004976">
    <property type="entry name" value="PRK06349.1"/>
    <property type="match status" value="1"/>
</dbReference>
<dbReference type="InterPro" id="IPR002912">
    <property type="entry name" value="ACT_dom"/>
</dbReference>
<keyword evidence="10 17" id="KW-0521">NADP</keyword>
<dbReference type="GO" id="GO:0009088">
    <property type="term" value="P:threonine biosynthetic process"/>
    <property type="evidence" value="ECO:0007669"/>
    <property type="project" value="UniProtKB-UniPathway"/>
</dbReference>
<evidence type="ECO:0000256" key="15">
    <source>
        <dbReference type="ARBA" id="ARBA00048841"/>
    </source>
</evidence>
<evidence type="ECO:0000313" key="21">
    <source>
        <dbReference type="EMBL" id="SMB94486.1"/>
    </source>
</evidence>
<sequence length="428" mass="46907">MSKIIKVGLLGLGTVGTGVYKLLEKQKEKLLLKSGTNIEIKKILVKNKDKERPVDKSMLTDDWQEIINDPEIQIIVELMGGMEPAKGYIVEALQKGKHVVTANKDLMAEYGQEFFAEAESQNVDLAFEASVGGGIPIIRPLKQCLVGNDLTEIFGIINGTTNFILTKMTNEDVEFGDVLKEAQELGYAEADPTADVEGYDAARKLAILSSLAFHSRVTFKDVFVEGITKISSKDIEYAKELGYVIKLIAIGKNTEDGIEVRVHPTLIPNNQPLAAVNDSFNAVFVKGDAIGEAMFYGPGAGELPTASAVVGDIIDVARNIVNNCTNRINCTCYDKISIMPKDEIKTRYYIRLQVQDESGVFASISSVLGNQKVSLASVIQKQINEKNEAEIVIITHVVKEKQLMEALKLISELPIVSEVSSVIRVEDI</sequence>
<dbReference type="Gene3D" id="3.30.360.10">
    <property type="entry name" value="Dihydrodipicolinate Reductase, domain 2"/>
    <property type="match status" value="1"/>
</dbReference>
<dbReference type="GO" id="GO:0009086">
    <property type="term" value="P:methionine biosynthetic process"/>
    <property type="evidence" value="ECO:0007669"/>
    <property type="project" value="UniProtKB-KW"/>
</dbReference>